<keyword evidence="4" id="KW-1185">Reference proteome</keyword>
<dbReference type="AlphaFoldDB" id="A0A3Q3QZ02"/>
<dbReference type="InterPro" id="IPR011009">
    <property type="entry name" value="Kinase-like_dom_sf"/>
</dbReference>
<feature type="binding site" evidence="1">
    <location>
        <position position="33"/>
    </location>
    <ligand>
        <name>ATP</name>
        <dbReference type="ChEBI" id="CHEBI:30616"/>
    </ligand>
</feature>
<evidence type="ECO:0000313" key="3">
    <source>
        <dbReference type="Ensembl" id="ENSMALP00000023076.1"/>
    </source>
</evidence>
<protein>
    <recommendedName>
        <fullName evidence="2">Protein kinase domain-containing protein</fullName>
    </recommendedName>
</protein>
<dbReference type="GO" id="GO:0005524">
    <property type="term" value="F:ATP binding"/>
    <property type="evidence" value="ECO:0007669"/>
    <property type="project" value="UniProtKB-UniRule"/>
</dbReference>
<name>A0A3Q3QZ02_MONAL</name>
<dbReference type="Proteomes" id="UP000261600">
    <property type="component" value="Unplaced"/>
</dbReference>
<accession>A0A3Q3QZ02</accession>
<evidence type="ECO:0000256" key="1">
    <source>
        <dbReference type="PROSITE-ProRule" id="PRU10141"/>
    </source>
</evidence>
<dbReference type="Pfam" id="PF00069">
    <property type="entry name" value="Pkinase"/>
    <property type="match status" value="1"/>
</dbReference>
<keyword evidence="1" id="KW-0547">Nucleotide-binding</keyword>
<dbReference type="PROSITE" id="PS00107">
    <property type="entry name" value="PROTEIN_KINASE_ATP"/>
    <property type="match status" value="1"/>
</dbReference>
<sequence length="126" mass="14285">MENYLKQSIVGKGSYGTVYKVKCRRTGKEFALKYHTRDEDVIGVEEATVRELSSLSALKGHPYVIQMLDSLKHVENLYKGMPFEENMLSSERFTNGHHQRCQSGHCVCVCFGPGRPPIVCMPFIQS</sequence>
<reference evidence="3" key="2">
    <citation type="submission" date="2025-09" db="UniProtKB">
        <authorList>
            <consortium name="Ensembl"/>
        </authorList>
    </citation>
    <scope>IDENTIFICATION</scope>
</reference>
<dbReference type="Ensembl" id="ENSMALT00000023513.1">
    <property type="protein sequence ID" value="ENSMALP00000023076.1"/>
    <property type="gene ID" value="ENSMALG00000016098.1"/>
</dbReference>
<feature type="domain" description="Protein kinase" evidence="2">
    <location>
        <begin position="4"/>
        <end position="126"/>
    </location>
</feature>
<dbReference type="InterPro" id="IPR000719">
    <property type="entry name" value="Prot_kinase_dom"/>
</dbReference>
<dbReference type="InterPro" id="IPR017441">
    <property type="entry name" value="Protein_kinase_ATP_BS"/>
</dbReference>
<dbReference type="PROSITE" id="PS50011">
    <property type="entry name" value="PROTEIN_KINASE_DOM"/>
    <property type="match status" value="1"/>
</dbReference>
<keyword evidence="1" id="KW-0067">ATP-binding</keyword>
<dbReference type="SUPFAM" id="SSF56112">
    <property type="entry name" value="Protein kinase-like (PK-like)"/>
    <property type="match status" value="1"/>
</dbReference>
<dbReference type="STRING" id="43700.ENSMALP00000023076"/>
<evidence type="ECO:0000259" key="2">
    <source>
        <dbReference type="PROSITE" id="PS50011"/>
    </source>
</evidence>
<organism evidence="3 4">
    <name type="scientific">Monopterus albus</name>
    <name type="common">Swamp eel</name>
    <dbReference type="NCBI Taxonomy" id="43700"/>
    <lineage>
        <taxon>Eukaryota</taxon>
        <taxon>Metazoa</taxon>
        <taxon>Chordata</taxon>
        <taxon>Craniata</taxon>
        <taxon>Vertebrata</taxon>
        <taxon>Euteleostomi</taxon>
        <taxon>Actinopterygii</taxon>
        <taxon>Neopterygii</taxon>
        <taxon>Teleostei</taxon>
        <taxon>Neoteleostei</taxon>
        <taxon>Acanthomorphata</taxon>
        <taxon>Anabantaria</taxon>
        <taxon>Synbranchiformes</taxon>
        <taxon>Synbranchidae</taxon>
        <taxon>Monopterus</taxon>
    </lineage>
</organism>
<dbReference type="Gene3D" id="3.30.200.20">
    <property type="entry name" value="Phosphorylase Kinase, domain 1"/>
    <property type="match status" value="1"/>
</dbReference>
<reference evidence="3" key="1">
    <citation type="submission" date="2025-08" db="UniProtKB">
        <authorList>
            <consortium name="Ensembl"/>
        </authorList>
    </citation>
    <scope>IDENTIFICATION</scope>
</reference>
<dbReference type="GO" id="GO:0004672">
    <property type="term" value="F:protein kinase activity"/>
    <property type="evidence" value="ECO:0007669"/>
    <property type="project" value="InterPro"/>
</dbReference>
<evidence type="ECO:0000313" key="4">
    <source>
        <dbReference type="Proteomes" id="UP000261600"/>
    </source>
</evidence>
<proteinExistence type="predicted"/>